<protein>
    <submittedName>
        <fullName evidence="2">Uncharacterized protein</fullName>
    </submittedName>
</protein>
<proteinExistence type="predicted"/>
<keyword evidence="1" id="KW-0812">Transmembrane</keyword>
<evidence type="ECO:0000313" key="3">
    <source>
        <dbReference type="Proteomes" id="UP001157733"/>
    </source>
</evidence>
<feature type="transmembrane region" description="Helical" evidence="1">
    <location>
        <begin position="7"/>
        <end position="26"/>
    </location>
</feature>
<evidence type="ECO:0000256" key="1">
    <source>
        <dbReference type="SAM" id="Phobius"/>
    </source>
</evidence>
<accession>A0ABM9HGK7</accession>
<keyword evidence="1" id="KW-1133">Transmembrane helix</keyword>
<organism evidence="2 3">
    <name type="scientific">Nitrospina watsonii</name>
    <dbReference type="NCBI Taxonomy" id="1323948"/>
    <lineage>
        <taxon>Bacteria</taxon>
        <taxon>Pseudomonadati</taxon>
        <taxon>Nitrospinota/Tectimicrobiota group</taxon>
        <taxon>Nitrospinota</taxon>
        <taxon>Nitrospinia</taxon>
        <taxon>Nitrospinales</taxon>
        <taxon>Nitrospinaceae</taxon>
        <taxon>Nitrospina</taxon>
    </lineage>
</organism>
<dbReference type="EMBL" id="OX336137">
    <property type="protein sequence ID" value="CAI2719323.1"/>
    <property type="molecule type" value="Genomic_DNA"/>
</dbReference>
<gene>
    <name evidence="2" type="ORF">NSPWAT_2467</name>
</gene>
<evidence type="ECO:0000313" key="2">
    <source>
        <dbReference type="EMBL" id="CAI2719323.1"/>
    </source>
</evidence>
<sequence length="36" mass="4342">MYLKILTIVNGILLVSILCGMQWLIYVTLDHWFWNM</sequence>
<name>A0ABM9HGK7_9BACT</name>
<keyword evidence="3" id="KW-1185">Reference proteome</keyword>
<reference evidence="2 3" key="1">
    <citation type="submission" date="2022-09" db="EMBL/GenBank/DDBJ databases">
        <authorList>
            <person name="Kop L."/>
        </authorList>
    </citation>
    <scope>NUCLEOTIDE SEQUENCE [LARGE SCALE GENOMIC DNA]</scope>
    <source>
        <strain evidence="2 3">347</strain>
    </source>
</reference>
<dbReference type="Proteomes" id="UP001157733">
    <property type="component" value="Chromosome"/>
</dbReference>
<keyword evidence="1" id="KW-0472">Membrane</keyword>